<dbReference type="GO" id="GO:0006887">
    <property type="term" value="P:exocytosis"/>
    <property type="evidence" value="ECO:0007669"/>
    <property type="project" value="UniProtKB-KW"/>
</dbReference>
<dbReference type="GO" id="GO:0000145">
    <property type="term" value="C:exocyst"/>
    <property type="evidence" value="ECO:0007669"/>
    <property type="project" value="UniProtKB-UniRule"/>
</dbReference>
<keyword evidence="4 8" id="KW-0813">Transport</keyword>
<dbReference type="Pfam" id="PF15469">
    <property type="entry name" value="Sec5"/>
    <property type="match status" value="1"/>
</dbReference>
<proteinExistence type="inferred from homology"/>
<evidence type="ECO:0000259" key="10">
    <source>
        <dbReference type="Pfam" id="PF15469"/>
    </source>
</evidence>
<evidence type="ECO:0000313" key="12">
    <source>
        <dbReference type="Proteomes" id="UP000694621"/>
    </source>
</evidence>
<evidence type="ECO:0000313" key="11">
    <source>
        <dbReference type="Ensembl" id="ENSAMXP00005038090.1"/>
    </source>
</evidence>
<comment type="subunit">
    <text evidence="8">Component of the exocyst complex.</text>
</comment>
<evidence type="ECO:0000256" key="8">
    <source>
        <dbReference type="RuleBase" id="RU365069"/>
    </source>
</evidence>
<feature type="domain" description="IPT/TIG" evidence="9">
    <location>
        <begin position="8"/>
        <end position="91"/>
    </location>
</feature>
<evidence type="ECO:0000256" key="5">
    <source>
        <dbReference type="ARBA" id="ARBA00022483"/>
    </source>
</evidence>
<accession>A0A8B9REZ6</accession>
<evidence type="ECO:0000256" key="6">
    <source>
        <dbReference type="ARBA" id="ARBA00022927"/>
    </source>
</evidence>
<sequence length="922" mass="103831">MSRARQPPLVTGISPNEGTPWTKVTIRGENLGTGPNDLIGLSICGHNCLLTAEWMSASKIVCRVGPAKDDKGEIIVTTRSGGRGTSTVSFKLLKHEKIGILDQSAVWVDEMNYYDMRTDRNKGISPLSLRPANPLGIEIDKGKVPLKELESMFPGMSGDFTSENFSATWYLIENHSVTSFEQLRMAASNLKKQASKKNEGSLAYVKGGLSTFFEAQDALAAIHQKLESDGTEKVEGSMTQRLENVLNRASDTADTLFQEVLGRKDKADSTRNALNVLQRFKFLFNLPLNIERNIQKGDYDVVINDYEKAKSLFGNTEVPVFKKVYAEVETRISALRNLLLDKLLETPSTLHDQKRYIRYLSDLHAPGDPAWQCIIAQHKWILQLMQNCKEDFIKEQRGIHIHNIALDGDHRSSALSRISHTASLRRGSSFQTPRDDSWHYKSPQQVRFVEKLSDVVISQLPNFWKLWISYVNGSLFSETGEKSGQVEKLKKNARQRQNDFKGMIEEVTRRLVQLVRGALLPGTLREDQRRLYGGWDTKTPLTGTWLTQVIHTIRLSHEALSALEIPNDLLQVIQDLLLDLRVHCLLTTLQHTAEDVKRLPEKEDWVVDNEGTTSLPAQFEQCIVQMLQSLKEPMESKPGEVNVFQQELAQDEACKLCVGIMKAFIICLEQLSTKTDGDIDTSHLSVDMASPDVFGSIHEDFSPSPEQRLLIILSNCQYLERHTFLNLADHLEKHGFTTAEKITRVSKEAVRELDERLFESYIEKKSDPIVGSLEPGIYAGYFDWKDCLPPTGVRSYLKEALVSIISVHAEVFTVSKELVPRVLSRIIESVAEEMSRLMQCVSSFSKNGALQARLEICALKDAVAAYLTTESQASFKQALEALPQLQSGADKKLLEELLNKFKSSMQFQLTCFQPSSVQPVKR</sequence>
<evidence type="ECO:0000256" key="7">
    <source>
        <dbReference type="ARBA" id="ARBA00062534"/>
    </source>
</evidence>
<dbReference type="FunFam" id="2.60.40.10:FF:000196">
    <property type="entry name" value="Exocyst complex component 2"/>
    <property type="match status" value="1"/>
</dbReference>
<evidence type="ECO:0000256" key="3">
    <source>
        <dbReference type="ARBA" id="ARBA00017526"/>
    </source>
</evidence>
<dbReference type="SUPFAM" id="SSF81296">
    <property type="entry name" value="E set domains"/>
    <property type="match status" value="1"/>
</dbReference>
<name>A0A8B9REZ6_ASTMX</name>
<organism evidence="11 12">
    <name type="scientific">Astyanax mexicanus</name>
    <name type="common">Blind cave fish</name>
    <name type="synonym">Astyanax fasciatus mexicanus</name>
    <dbReference type="NCBI Taxonomy" id="7994"/>
    <lineage>
        <taxon>Eukaryota</taxon>
        <taxon>Metazoa</taxon>
        <taxon>Chordata</taxon>
        <taxon>Craniata</taxon>
        <taxon>Vertebrata</taxon>
        <taxon>Euteleostomi</taxon>
        <taxon>Actinopterygii</taxon>
        <taxon>Neopterygii</taxon>
        <taxon>Teleostei</taxon>
        <taxon>Ostariophysi</taxon>
        <taxon>Characiformes</taxon>
        <taxon>Characoidei</taxon>
        <taxon>Acestrorhamphidae</taxon>
        <taxon>Acestrorhamphinae</taxon>
        <taxon>Astyanax</taxon>
    </lineage>
</organism>
<comment type="subunit">
    <text evidence="7">The exocyst complex is composed of EXOC1, EXOC2, EXOC3, EXOC4, EXOC5, EXOC6, EXOC7 and EXOC8. Interacts with EXOC3L1. Interacts with GNEFR/DELGEF; this interaction occurs only in the presence of magnesium or manganese and is stimulated by dCTP or GTP. Interacts with RALA and RALB. Interacts with ARL13B; regulates ARL13B localization to the cilium membrane.</text>
</comment>
<dbReference type="InterPro" id="IPR039481">
    <property type="entry name" value="EXOC2/Sec5_N_dom"/>
</dbReference>
<dbReference type="GO" id="GO:0015031">
    <property type="term" value="P:protein transport"/>
    <property type="evidence" value="ECO:0007669"/>
    <property type="project" value="UniProtKB-KW"/>
</dbReference>
<reference evidence="11" key="1">
    <citation type="submission" date="2025-08" db="UniProtKB">
        <authorList>
            <consortium name="Ensembl"/>
        </authorList>
    </citation>
    <scope>IDENTIFICATION</scope>
</reference>
<evidence type="ECO:0000256" key="1">
    <source>
        <dbReference type="ARBA" id="ARBA00002660"/>
    </source>
</evidence>
<dbReference type="Proteomes" id="UP000694621">
    <property type="component" value="Unplaced"/>
</dbReference>
<feature type="domain" description="Exocyst complex component EXOC2/Sec5 N-terminal" evidence="10">
    <location>
        <begin position="133"/>
        <end position="912"/>
    </location>
</feature>
<evidence type="ECO:0000256" key="2">
    <source>
        <dbReference type="ARBA" id="ARBA00010578"/>
    </source>
</evidence>
<evidence type="ECO:0000259" key="9">
    <source>
        <dbReference type="Pfam" id="PF01833"/>
    </source>
</evidence>
<keyword evidence="5 8" id="KW-0268">Exocytosis</keyword>
<dbReference type="PANTHER" id="PTHR13043">
    <property type="entry name" value="EXOCYST COMPLEX COMPONENT SEC5"/>
    <property type="match status" value="1"/>
</dbReference>
<dbReference type="CDD" id="cd00603">
    <property type="entry name" value="IPT_PCSR"/>
    <property type="match status" value="1"/>
</dbReference>
<dbReference type="Ensembl" id="ENSAMXT00005041521.1">
    <property type="protein sequence ID" value="ENSAMXP00005038090.1"/>
    <property type="gene ID" value="ENSAMXG00005018042.1"/>
</dbReference>
<dbReference type="InterPro" id="IPR002909">
    <property type="entry name" value="IPT_dom"/>
</dbReference>
<dbReference type="Pfam" id="PF01833">
    <property type="entry name" value="TIG"/>
    <property type="match status" value="1"/>
</dbReference>
<dbReference type="InterPro" id="IPR013783">
    <property type="entry name" value="Ig-like_fold"/>
</dbReference>
<dbReference type="Gene3D" id="2.60.40.10">
    <property type="entry name" value="Immunoglobulins"/>
    <property type="match status" value="1"/>
</dbReference>
<evidence type="ECO:0000256" key="4">
    <source>
        <dbReference type="ARBA" id="ARBA00022448"/>
    </source>
</evidence>
<dbReference type="InterPro" id="IPR014756">
    <property type="entry name" value="Ig_E-set"/>
</dbReference>
<dbReference type="GO" id="GO:0007399">
    <property type="term" value="P:nervous system development"/>
    <property type="evidence" value="ECO:0007669"/>
    <property type="project" value="UniProtKB-ARBA"/>
</dbReference>
<keyword evidence="6 8" id="KW-0653">Protein transport</keyword>
<dbReference type="PANTHER" id="PTHR13043:SF1">
    <property type="entry name" value="EXOCYST COMPLEX COMPONENT 2"/>
    <property type="match status" value="1"/>
</dbReference>
<protein>
    <recommendedName>
        <fullName evidence="3 8">Exocyst complex component 2</fullName>
    </recommendedName>
</protein>
<comment type="function">
    <text evidence="1 8">Component of the exocyst complex involved in the docking of exocytic vesicles with fusion sites on the plasma membrane.</text>
</comment>
<dbReference type="InterPro" id="IPR029175">
    <property type="entry name" value="EXOC2/Sec5"/>
</dbReference>
<dbReference type="AlphaFoldDB" id="A0A8B9REZ6"/>
<comment type="similarity">
    <text evidence="2 8">Belongs to the SEC5 family.</text>
</comment>
<dbReference type="GO" id="GO:0006893">
    <property type="term" value="P:Golgi to plasma membrane transport"/>
    <property type="evidence" value="ECO:0007669"/>
    <property type="project" value="UniProtKB-UniRule"/>
</dbReference>